<reference evidence="1" key="1">
    <citation type="submission" date="2022-04" db="EMBL/GenBank/DDBJ databases">
        <title>Carnegiea gigantea Genome sequencing and assembly v2.</title>
        <authorList>
            <person name="Copetti D."/>
            <person name="Sanderson M.J."/>
            <person name="Burquez A."/>
            <person name="Wojciechowski M.F."/>
        </authorList>
    </citation>
    <scope>NUCLEOTIDE SEQUENCE</scope>
    <source>
        <strain evidence="1">SGP5-SGP5p</strain>
        <tissue evidence="1">Aerial part</tissue>
    </source>
</reference>
<sequence>MFQFRQSIKRLPVTRSTPFLLWSSHRFYHLGHEFRVGFRPVIFPYVVMEVVSLPRFLLDRFPKRIPDRLPIIPIGKLPPARLLVDEKKFFTVDFFSIAVCDPSYCKHMLCQDMGTICADLHDHRVEKKPYAIIKGRPIDRYTFGGQSIHSGIHLRDHETIPRRQKRVGAPGKTVLSATTSKTGSTWERPLFLSTTLPELLDAPLKEEVVNVPFEEELVNALSEEELVDASSEEELVDTPSLVELVLVDTTSALGPLEIKAERRLPSVSPYSRGRLGLGHSSFLNINYAGGSYVNLQRIRNLFFNSENARGGRTLTGRPRGGAGLKYRHCIGNPFGLPKLIL</sequence>
<protein>
    <submittedName>
        <fullName evidence="1">Uncharacterized protein</fullName>
    </submittedName>
</protein>
<gene>
    <name evidence="1" type="ORF">Cgig2_000157</name>
</gene>
<comment type="caution">
    <text evidence="1">The sequence shown here is derived from an EMBL/GenBank/DDBJ whole genome shotgun (WGS) entry which is preliminary data.</text>
</comment>
<dbReference type="AlphaFoldDB" id="A0A9Q1JRR5"/>
<evidence type="ECO:0000313" key="1">
    <source>
        <dbReference type="EMBL" id="KAJ8429829.1"/>
    </source>
</evidence>
<keyword evidence="2" id="KW-1185">Reference proteome</keyword>
<name>A0A9Q1JRR5_9CARY</name>
<proteinExistence type="predicted"/>
<accession>A0A9Q1JRR5</accession>
<organism evidence="1 2">
    <name type="scientific">Carnegiea gigantea</name>
    <dbReference type="NCBI Taxonomy" id="171969"/>
    <lineage>
        <taxon>Eukaryota</taxon>
        <taxon>Viridiplantae</taxon>
        <taxon>Streptophyta</taxon>
        <taxon>Embryophyta</taxon>
        <taxon>Tracheophyta</taxon>
        <taxon>Spermatophyta</taxon>
        <taxon>Magnoliopsida</taxon>
        <taxon>eudicotyledons</taxon>
        <taxon>Gunneridae</taxon>
        <taxon>Pentapetalae</taxon>
        <taxon>Caryophyllales</taxon>
        <taxon>Cactineae</taxon>
        <taxon>Cactaceae</taxon>
        <taxon>Cactoideae</taxon>
        <taxon>Echinocereeae</taxon>
        <taxon>Carnegiea</taxon>
    </lineage>
</organism>
<dbReference type="EMBL" id="JAKOGI010000855">
    <property type="protein sequence ID" value="KAJ8429829.1"/>
    <property type="molecule type" value="Genomic_DNA"/>
</dbReference>
<dbReference type="Proteomes" id="UP001153076">
    <property type="component" value="Unassembled WGS sequence"/>
</dbReference>
<evidence type="ECO:0000313" key="2">
    <source>
        <dbReference type="Proteomes" id="UP001153076"/>
    </source>
</evidence>